<evidence type="ECO:0008006" key="4">
    <source>
        <dbReference type="Google" id="ProtNLM"/>
    </source>
</evidence>
<dbReference type="Pfam" id="PF13450">
    <property type="entry name" value="NAD_binding_8"/>
    <property type="match status" value="1"/>
</dbReference>
<feature type="compositionally biased region" description="Low complexity" evidence="1">
    <location>
        <begin position="1"/>
        <end position="15"/>
    </location>
</feature>
<keyword evidence="3" id="KW-1185">Reference proteome</keyword>
<proteinExistence type="predicted"/>
<dbReference type="AlphaFoldDB" id="K8EH35"/>
<dbReference type="InterPro" id="IPR036188">
    <property type="entry name" value="FAD/NAD-bd_sf"/>
</dbReference>
<evidence type="ECO:0000313" key="3">
    <source>
        <dbReference type="Proteomes" id="UP000198341"/>
    </source>
</evidence>
<dbReference type="eggNOG" id="KOG4254">
    <property type="taxonomic scope" value="Eukaryota"/>
</dbReference>
<evidence type="ECO:0000313" key="2">
    <source>
        <dbReference type="EMBL" id="CCO17341.1"/>
    </source>
</evidence>
<dbReference type="OrthoDB" id="7777654at2759"/>
<dbReference type="GO" id="GO:0016116">
    <property type="term" value="P:carotenoid metabolic process"/>
    <property type="evidence" value="ECO:0007669"/>
    <property type="project" value="InterPro"/>
</dbReference>
<accession>K8EH35</accession>
<dbReference type="InterPro" id="IPR045892">
    <property type="entry name" value="CrtISO-like"/>
</dbReference>
<organism evidence="2 3">
    <name type="scientific">Bathycoccus prasinos</name>
    <dbReference type="NCBI Taxonomy" id="41875"/>
    <lineage>
        <taxon>Eukaryota</taxon>
        <taxon>Viridiplantae</taxon>
        <taxon>Chlorophyta</taxon>
        <taxon>Mamiellophyceae</taxon>
        <taxon>Mamiellales</taxon>
        <taxon>Bathycoccaceae</taxon>
        <taxon>Bathycoccus</taxon>
    </lineage>
</organism>
<gene>
    <name evidence="2" type="ORF">Bathy06g01280</name>
</gene>
<protein>
    <recommendedName>
        <fullName evidence="4">Amine oxidase domain-containing protein</fullName>
    </recommendedName>
</protein>
<dbReference type="GeneID" id="19015108"/>
<dbReference type="Gene3D" id="3.50.50.60">
    <property type="entry name" value="FAD/NAD(P)-binding domain"/>
    <property type="match status" value="2"/>
</dbReference>
<name>K8EH35_9CHLO</name>
<dbReference type="RefSeq" id="XP_007512741.1">
    <property type="nucleotide sequence ID" value="XM_007512679.1"/>
</dbReference>
<dbReference type="PANTHER" id="PTHR46313:SF1">
    <property type="entry name" value="FAD_NAD(P)-BINDING OXIDOREDUCTASE FAMILY PROTEIN"/>
    <property type="match status" value="1"/>
</dbReference>
<dbReference type="SUPFAM" id="SSF51905">
    <property type="entry name" value="FAD/NAD(P)-binding domain"/>
    <property type="match status" value="1"/>
</dbReference>
<dbReference type="KEGG" id="bpg:Bathy06g01280"/>
<sequence>MTTISTTTASSSSSSRGRVFHRRTHQSRRRLLRTTEVVQAQTSSSNDAMEEETFDVVIIGSGIGGLSAAALLAKYDLKVCCVESHEHAGGAAHEWKRDGFTFESGPSLYTGLSQFPTSNPLGQILHAIDEPLKCIRYNTWKVHFPEATFVTEVGNDQFIECLEKYYDAEAVADWRKLKEKMEPLAQASAALPPAAVRTDAYAAWTLARFIPGLFQSMPSLNAILSDYESFLDKNDINSKFIRDYMDLLCFLLSGGTSKATMGAEIGYMFADWYAPNAALEFPIGGSGALVDCLVRGFEKYGGDLRLRTHCEEILVEKKDGEEEEATGIVTKTRDGKKKILRARKAVISNATIWDTEALLRDCAEGRRQSVREASSTTRTTKSGKIVDDDVEFCQSFMHLHLGIDAANLPAAETLEMHHVWVGDWDKGVDAEQNLVLVSIPSIKDPSMAPEGKHVIHAYTPGNEPLARWKNVKYNSEEYSKLKKERSEVLYQAVAKALNNITVEDLRSRAEIEMVGTPVTHARFLRRGNSQGTYGGTGWIKKKESGDDSAAAVPVTSAKSNLKNLLLVGDSRFPGPGLPAVAAGGWAAAHEL</sequence>
<dbReference type="EMBL" id="FO082273">
    <property type="protein sequence ID" value="CCO17341.1"/>
    <property type="molecule type" value="Genomic_DNA"/>
</dbReference>
<feature type="compositionally biased region" description="Basic residues" evidence="1">
    <location>
        <begin position="18"/>
        <end position="27"/>
    </location>
</feature>
<dbReference type="PANTHER" id="PTHR46313">
    <property type="match status" value="1"/>
</dbReference>
<reference evidence="2 3" key="1">
    <citation type="submission" date="2011-10" db="EMBL/GenBank/DDBJ databases">
        <authorList>
            <person name="Genoscope - CEA"/>
        </authorList>
    </citation>
    <scope>NUCLEOTIDE SEQUENCE [LARGE SCALE GENOMIC DNA]</scope>
    <source>
        <strain evidence="2 3">RCC 1105</strain>
    </source>
</reference>
<dbReference type="STRING" id="41875.K8EH35"/>
<dbReference type="Proteomes" id="UP000198341">
    <property type="component" value="Chromosome 6"/>
</dbReference>
<feature type="region of interest" description="Disordered" evidence="1">
    <location>
        <begin position="1"/>
        <end position="27"/>
    </location>
</feature>
<evidence type="ECO:0000256" key="1">
    <source>
        <dbReference type="SAM" id="MobiDB-lite"/>
    </source>
</evidence>